<proteinExistence type="predicted"/>
<dbReference type="InterPro" id="IPR015946">
    <property type="entry name" value="KH_dom-like_a/b"/>
</dbReference>
<dbReference type="PANTHER" id="PTHR42830">
    <property type="entry name" value="OSMOTICALLY INDUCIBLE FAMILY PROTEIN"/>
    <property type="match status" value="1"/>
</dbReference>
<dbReference type="InterPro" id="IPR052707">
    <property type="entry name" value="OsmC_Ohr_Peroxiredoxin"/>
</dbReference>
<dbReference type="Proteomes" id="UP000576969">
    <property type="component" value="Unassembled WGS sequence"/>
</dbReference>
<evidence type="ECO:0000313" key="2">
    <source>
        <dbReference type="Proteomes" id="UP000576969"/>
    </source>
</evidence>
<name>A0A7Y9GR92_9MICO</name>
<dbReference type="PANTHER" id="PTHR42830:SF2">
    <property type="entry name" value="OSMC_OHR FAMILY PROTEIN"/>
    <property type="match status" value="1"/>
</dbReference>
<evidence type="ECO:0000313" key="1">
    <source>
        <dbReference type="EMBL" id="NYE20120.1"/>
    </source>
</evidence>
<reference evidence="1 2" key="1">
    <citation type="submission" date="2020-07" db="EMBL/GenBank/DDBJ databases">
        <title>Sequencing the genomes of 1000 actinobacteria strains.</title>
        <authorList>
            <person name="Klenk H.-P."/>
        </authorList>
    </citation>
    <scope>NUCLEOTIDE SEQUENCE [LARGE SCALE GENOMIC DNA]</scope>
    <source>
        <strain evidence="1 2">DSM 24662</strain>
    </source>
</reference>
<organism evidence="1 2">
    <name type="scientific">Microbacterium immunditiarum</name>
    <dbReference type="NCBI Taxonomy" id="337480"/>
    <lineage>
        <taxon>Bacteria</taxon>
        <taxon>Bacillati</taxon>
        <taxon>Actinomycetota</taxon>
        <taxon>Actinomycetes</taxon>
        <taxon>Micrococcales</taxon>
        <taxon>Microbacteriaceae</taxon>
        <taxon>Microbacterium</taxon>
    </lineage>
</organism>
<gene>
    <name evidence="1" type="ORF">BJ991_002148</name>
</gene>
<protein>
    <submittedName>
        <fullName evidence="1">Organic hydroperoxide reductase OsmC/OhrA</fullName>
    </submittedName>
</protein>
<dbReference type="InterPro" id="IPR003718">
    <property type="entry name" value="OsmC/Ohr_fam"/>
</dbReference>
<sequence>MTKHTYRTLTSWAGSTTGPYAAYDRTHEVSAPPADTPLRLSADPAFRGDDRLMNPEQMLVAAASSCQLLSFLAVANRAGIEVVRYVDAAHGAMDLAEQPARIGSIVLAPTVHVAPGTDHAKVIEAAQRAHETCYIANSLRTEVSLDVTVVDAVPSRAVSS</sequence>
<dbReference type="Pfam" id="PF02566">
    <property type="entry name" value="OsmC"/>
    <property type="match status" value="1"/>
</dbReference>
<dbReference type="EMBL" id="JACCBV010000001">
    <property type="protein sequence ID" value="NYE20120.1"/>
    <property type="molecule type" value="Genomic_DNA"/>
</dbReference>
<dbReference type="Gene3D" id="3.30.300.20">
    <property type="match status" value="1"/>
</dbReference>
<dbReference type="AlphaFoldDB" id="A0A7Y9GR92"/>
<dbReference type="SUPFAM" id="SSF82784">
    <property type="entry name" value="OsmC-like"/>
    <property type="match status" value="1"/>
</dbReference>
<accession>A0A7Y9GR92</accession>
<keyword evidence="2" id="KW-1185">Reference proteome</keyword>
<dbReference type="RefSeq" id="WP_179489837.1">
    <property type="nucleotide sequence ID" value="NZ_JACCBV010000001.1"/>
</dbReference>
<dbReference type="InterPro" id="IPR036102">
    <property type="entry name" value="OsmC/Ohrsf"/>
</dbReference>
<comment type="caution">
    <text evidence="1">The sequence shown here is derived from an EMBL/GenBank/DDBJ whole genome shotgun (WGS) entry which is preliminary data.</text>
</comment>